<feature type="transmembrane region" description="Helical" evidence="1">
    <location>
        <begin position="32"/>
        <end position="48"/>
    </location>
</feature>
<feature type="transmembrane region" description="Helical" evidence="1">
    <location>
        <begin position="331"/>
        <end position="351"/>
    </location>
</feature>
<dbReference type="Pfam" id="PF01757">
    <property type="entry name" value="Acyl_transf_3"/>
    <property type="match status" value="1"/>
</dbReference>
<proteinExistence type="predicted"/>
<keyword evidence="1" id="KW-0472">Membrane</keyword>
<feature type="transmembrane region" description="Helical" evidence="1">
    <location>
        <begin position="216"/>
        <end position="235"/>
    </location>
</feature>
<keyword evidence="3" id="KW-0808">Transferase</keyword>
<dbReference type="PANTHER" id="PTHR23028">
    <property type="entry name" value="ACETYLTRANSFERASE"/>
    <property type="match status" value="1"/>
</dbReference>
<keyword evidence="3" id="KW-0012">Acyltransferase</keyword>
<accession>A0ABU8PXR2</accession>
<dbReference type="GO" id="GO:0016746">
    <property type="term" value="F:acyltransferase activity"/>
    <property type="evidence" value="ECO:0007669"/>
    <property type="project" value="UniProtKB-KW"/>
</dbReference>
<dbReference type="InterPro" id="IPR002656">
    <property type="entry name" value="Acyl_transf_3_dom"/>
</dbReference>
<protein>
    <submittedName>
        <fullName evidence="3">Acyltransferase</fullName>
        <ecNumber evidence="3">2.3.-.-</ecNumber>
    </submittedName>
</protein>
<feature type="transmembrane region" description="Helical" evidence="1">
    <location>
        <begin position="161"/>
        <end position="180"/>
    </location>
</feature>
<keyword evidence="4" id="KW-1185">Reference proteome</keyword>
<feature type="domain" description="Acyltransferase 3" evidence="2">
    <location>
        <begin position="30"/>
        <end position="347"/>
    </location>
</feature>
<name>A0ABU8PXR2_9GAMM</name>
<sequence length="378" mass="43145">MLVKLRQVNLSYLFPVIFPEGIMHARITHLDGMRGLAILLVIGYHAYARWPELLPYVTATQHFPIFNYGWLGVELFFMISGFVIFMTLDKSESYLSFLKKRWLRLFPAMFIASMLLFAVGGFFPEWSVMTPYVRNLLPGLIFTNPETLTQLTGIEFKSMAGSFWSLYVEAVFYLIIGAVYFTLGRKYCLPALLVPMLLLSASSVLKSLGHPLLIDIISKFGFIHYAWFMVGCLVYERMHARDKLFHYAIVGLALLINFSYFVKNAGVITLIPLVLVMLFFIVSFYSKQLERILSLRFFTAVGFASYAFYLIHENLMIATLIKLNVHIKNEFVMMLMPIVVATVLYYIAFLITKYAEPALRNILKGKRVPTAPQSGAGA</sequence>
<evidence type="ECO:0000313" key="4">
    <source>
        <dbReference type="Proteomes" id="UP001362100"/>
    </source>
</evidence>
<dbReference type="EMBL" id="JBBGZW010000002">
    <property type="protein sequence ID" value="MEJ5047495.1"/>
    <property type="molecule type" value="Genomic_DNA"/>
</dbReference>
<gene>
    <name evidence="3" type="ORF">WH298_20125</name>
</gene>
<dbReference type="Proteomes" id="UP001362100">
    <property type="component" value="Unassembled WGS sequence"/>
</dbReference>
<feature type="transmembrane region" description="Helical" evidence="1">
    <location>
        <begin position="68"/>
        <end position="89"/>
    </location>
</feature>
<feature type="transmembrane region" description="Helical" evidence="1">
    <location>
        <begin position="293"/>
        <end position="311"/>
    </location>
</feature>
<keyword evidence="1" id="KW-0812">Transmembrane</keyword>
<reference evidence="3 4" key="1">
    <citation type="submission" date="2023-12" db="EMBL/GenBank/DDBJ databases">
        <title>Gut-associated functions are favored during microbiome assembly across C. elegans life.</title>
        <authorList>
            <person name="Zimmermann J."/>
        </authorList>
    </citation>
    <scope>NUCLEOTIDE SEQUENCE [LARGE SCALE GENOMIC DNA]</scope>
    <source>
        <strain evidence="3 4">BIGb0393</strain>
    </source>
</reference>
<feature type="transmembrane region" description="Helical" evidence="1">
    <location>
        <begin position="244"/>
        <end position="261"/>
    </location>
</feature>
<dbReference type="EC" id="2.3.-.-" evidence="3"/>
<comment type="caution">
    <text evidence="3">The sequence shown here is derived from an EMBL/GenBank/DDBJ whole genome shotgun (WGS) entry which is preliminary data.</text>
</comment>
<dbReference type="InterPro" id="IPR050879">
    <property type="entry name" value="Acyltransferase_3"/>
</dbReference>
<feature type="transmembrane region" description="Helical" evidence="1">
    <location>
        <begin position="267"/>
        <end position="286"/>
    </location>
</feature>
<organism evidence="3 4">
    <name type="scientific">Pantoea nemavictus</name>
    <dbReference type="NCBI Taxonomy" id="2726955"/>
    <lineage>
        <taxon>Bacteria</taxon>
        <taxon>Pseudomonadati</taxon>
        <taxon>Pseudomonadota</taxon>
        <taxon>Gammaproteobacteria</taxon>
        <taxon>Enterobacterales</taxon>
        <taxon>Erwiniaceae</taxon>
        <taxon>Pantoea</taxon>
    </lineage>
</organism>
<evidence type="ECO:0000313" key="3">
    <source>
        <dbReference type="EMBL" id="MEJ5047495.1"/>
    </source>
</evidence>
<feature type="transmembrane region" description="Helical" evidence="1">
    <location>
        <begin position="187"/>
        <end position="204"/>
    </location>
</feature>
<dbReference type="RefSeq" id="WP_238344493.1">
    <property type="nucleotide sequence ID" value="NZ_JACAWY010000002.1"/>
</dbReference>
<keyword evidence="1" id="KW-1133">Transmembrane helix</keyword>
<evidence type="ECO:0000256" key="1">
    <source>
        <dbReference type="SAM" id="Phobius"/>
    </source>
</evidence>
<feature type="transmembrane region" description="Helical" evidence="1">
    <location>
        <begin position="101"/>
        <end position="123"/>
    </location>
</feature>
<evidence type="ECO:0000259" key="2">
    <source>
        <dbReference type="Pfam" id="PF01757"/>
    </source>
</evidence>